<evidence type="ECO:0000313" key="1">
    <source>
        <dbReference type="EMBL" id="EGV63872.1"/>
    </source>
</evidence>
<sequence length="468" mass="53676">MLQTLMYSPKYDLNSRSLQSINSVSKQLNIHAFELKLLHTFRTSVGPFVAHMDGPIKSFIMNDTVALFLESEVVRNSIFSLACVNSWQFCKEKSVIPMVSLVKRGKVEIGTRSSLFGFHSSIKDVSIPTLFDKDFDFLEGINQSLYALTSKYFANLVTGCNDIMINRVDRSSGTVVVDPKDALILQIGVMVIFTFIGSHGHGLVPLVNFDENDEYVYHYDQIINMNTDFLTISHNLAAMAEVSLYSSTGATLRKPIHTRNPTMVYPIIVKLTHELNVTDIPGTSKLNIRRSIGILDGCLTISDKNNYPLPSFKFLVLIREPFRNLVRDKEFFALRVLYAFAFVCEISQFGLFKDKSIWRDYMAWFKNYNMKMGRWQYNLDYILWFIIEHDIKLYALTTTQFVYTDPEIIFNDYILANPEFDLDDSFPFSSSVGRSTDFEESGSLIGFEEYNAFTNPKDNNYDMNLMTI</sequence>
<dbReference type="OrthoDB" id="3546279at2759"/>
<dbReference type="HOGENOM" id="CLU_583927_0_0_1"/>
<reference evidence="1 2" key="1">
    <citation type="journal article" date="2011" name="Proc. Natl. Acad. Sci. U.S.A.">
        <title>Comparative genomics of xylose-fermenting fungi for enhanced biofuel production.</title>
        <authorList>
            <person name="Wohlbach D.J."/>
            <person name="Kuo A."/>
            <person name="Sato T.K."/>
            <person name="Potts K.M."/>
            <person name="Salamov A.A."/>
            <person name="LaButti K.M."/>
            <person name="Sun H."/>
            <person name="Clum A."/>
            <person name="Pangilinan J.L."/>
            <person name="Lindquist E.A."/>
            <person name="Lucas S."/>
            <person name="Lapidus A."/>
            <person name="Jin M."/>
            <person name="Gunawan C."/>
            <person name="Balan V."/>
            <person name="Dale B.E."/>
            <person name="Jeffries T.W."/>
            <person name="Zinkel R."/>
            <person name="Barry K.W."/>
            <person name="Grigoriev I.V."/>
            <person name="Gasch A.P."/>
        </authorList>
    </citation>
    <scope>NUCLEOTIDE SEQUENCE [LARGE SCALE GENOMIC DNA]</scope>
    <source>
        <strain evidence="2">ATCC 10573 / BCRC 21748 / CBS 615 / JCM 9827 / NBRC 10315 / NRRL Y-1498 / VKM Y-70</strain>
    </source>
</reference>
<proteinExistence type="predicted"/>
<accession>G3B4U4</accession>
<dbReference type="GeneID" id="18249794"/>
<keyword evidence="2" id="KW-1185">Reference proteome</keyword>
<organism evidence="2">
    <name type="scientific">Candida tenuis (strain ATCC 10573 / BCRC 21748 / CBS 615 / JCM 9827 / NBRC 10315 / NRRL Y-1498 / VKM Y-70)</name>
    <name type="common">Yeast</name>
    <name type="synonym">Yamadazyma tenuis</name>
    <dbReference type="NCBI Taxonomy" id="590646"/>
    <lineage>
        <taxon>Eukaryota</taxon>
        <taxon>Fungi</taxon>
        <taxon>Dikarya</taxon>
        <taxon>Ascomycota</taxon>
        <taxon>Saccharomycotina</taxon>
        <taxon>Pichiomycetes</taxon>
        <taxon>Debaryomycetaceae</taxon>
        <taxon>Yamadazyma</taxon>
    </lineage>
</organism>
<dbReference type="eggNOG" id="ENOG502QW5G">
    <property type="taxonomic scope" value="Eukaryota"/>
</dbReference>
<protein>
    <submittedName>
        <fullName evidence="1">Uncharacterized protein</fullName>
    </submittedName>
</protein>
<dbReference type="Proteomes" id="UP000000707">
    <property type="component" value="Unassembled WGS sequence"/>
</dbReference>
<dbReference type="AlphaFoldDB" id="G3B4U4"/>
<gene>
    <name evidence="1" type="ORF">CANTEDRAFT_134448</name>
</gene>
<dbReference type="STRING" id="590646.G3B4U4"/>
<name>G3B4U4_CANTC</name>
<evidence type="ECO:0000313" key="2">
    <source>
        <dbReference type="Proteomes" id="UP000000707"/>
    </source>
</evidence>
<dbReference type="EMBL" id="GL996521">
    <property type="protein sequence ID" value="EGV63872.1"/>
    <property type="molecule type" value="Genomic_DNA"/>
</dbReference>
<dbReference type="KEGG" id="cten:18249794"/>